<organism evidence="1 2">
    <name type="scientific">Candidatus Syntrophocurvum alkaliphilum</name>
    <dbReference type="NCBI Taxonomy" id="2293317"/>
    <lineage>
        <taxon>Bacteria</taxon>
        <taxon>Bacillati</taxon>
        <taxon>Bacillota</taxon>
        <taxon>Clostridia</taxon>
        <taxon>Eubacteriales</taxon>
        <taxon>Syntrophomonadaceae</taxon>
        <taxon>Candidatus Syntrophocurvum</taxon>
    </lineage>
</organism>
<evidence type="ECO:0008006" key="3">
    <source>
        <dbReference type="Google" id="ProtNLM"/>
    </source>
</evidence>
<dbReference type="EMBL" id="CP046457">
    <property type="protein sequence ID" value="QGT99358.1"/>
    <property type="molecule type" value="Genomic_DNA"/>
</dbReference>
<protein>
    <recommendedName>
        <fullName evidence="3">Cysteine desulfurase</fullName>
    </recommendedName>
</protein>
<dbReference type="AlphaFoldDB" id="A0A6I6D8T5"/>
<gene>
    <name evidence="1" type="ORF">SYNTR_0765</name>
</gene>
<name>A0A6I6D8T5_9FIRM</name>
<evidence type="ECO:0000313" key="1">
    <source>
        <dbReference type="EMBL" id="QGT99358.1"/>
    </source>
</evidence>
<reference evidence="2" key="1">
    <citation type="journal article" date="2019" name="Microbiology">
        <title>Complete Genome Sequence of an Uncultured Bacterium of the Candidate Phylum Bipolaricaulota.</title>
        <authorList>
            <person name="Kadnikov V.V."/>
            <person name="Mardanov A.V."/>
            <person name="Beletsky A.V."/>
            <person name="Frank Y.A."/>
            <person name="Karnachuk O.V."/>
            <person name="Ravin N.V."/>
        </authorList>
    </citation>
    <scope>NUCLEOTIDE SEQUENCE [LARGE SCALE GENOMIC DNA]</scope>
</reference>
<accession>A0A6I6D8T5</accession>
<evidence type="ECO:0000313" key="2">
    <source>
        <dbReference type="Proteomes" id="UP000426444"/>
    </source>
</evidence>
<dbReference type="Gene3D" id="3.90.1150.10">
    <property type="entry name" value="Aspartate Aminotransferase, domain 1"/>
    <property type="match status" value="1"/>
</dbReference>
<keyword evidence="2" id="KW-1185">Reference proteome</keyword>
<dbReference type="InterPro" id="IPR015422">
    <property type="entry name" value="PyrdxlP-dep_Trfase_small"/>
</dbReference>
<dbReference type="Proteomes" id="UP000426444">
    <property type="component" value="Chromosome"/>
</dbReference>
<sequence>MGIKDEYAHSSLRLSLGKDNTTEDIDKLLMVLPDIIETQRLMSRIKKIKTF</sequence>
<proteinExistence type="predicted"/>
<dbReference type="KEGG" id="salq:SYNTR_0765"/>